<accession>A0ABV9UZU7</accession>
<protein>
    <recommendedName>
        <fullName evidence="3">DUF1834 family protein</fullName>
    </recommendedName>
</protein>
<dbReference type="EMBL" id="JBHSIZ010000054">
    <property type="protein sequence ID" value="MFC4961958.1"/>
    <property type="molecule type" value="Genomic_DNA"/>
</dbReference>
<dbReference type="Proteomes" id="UP001595834">
    <property type="component" value="Unassembled WGS sequence"/>
</dbReference>
<sequence>MSDIYAFDLALDLRAESSQEVLDLVQWHLGLDSEQVPGGDLSDDSNLDAFPLWSGRGAAHRIGGVLLGGLVHGTRGWALTVRQEIHSEDLPELKELVEQLARHSVSDGLIGQIRFPESELPDVLFNRSGTLVQFSLIQREEVEVLAD</sequence>
<dbReference type="RefSeq" id="WP_344374749.1">
    <property type="nucleotide sequence ID" value="NZ_BAAASQ010000009.1"/>
</dbReference>
<comment type="caution">
    <text evidence="1">The sequence shown here is derived from an EMBL/GenBank/DDBJ whole genome shotgun (WGS) entry which is preliminary data.</text>
</comment>
<organism evidence="1 2">
    <name type="scientific">Streptomyces mauvecolor</name>
    <dbReference type="NCBI Taxonomy" id="58345"/>
    <lineage>
        <taxon>Bacteria</taxon>
        <taxon>Bacillati</taxon>
        <taxon>Actinomycetota</taxon>
        <taxon>Actinomycetes</taxon>
        <taxon>Kitasatosporales</taxon>
        <taxon>Streptomycetaceae</taxon>
        <taxon>Streptomyces</taxon>
    </lineage>
</organism>
<evidence type="ECO:0000313" key="2">
    <source>
        <dbReference type="Proteomes" id="UP001595834"/>
    </source>
</evidence>
<evidence type="ECO:0008006" key="3">
    <source>
        <dbReference type="Google" id="ProtNLM"/>
    </source>
</evidence>
<evidence type="ECO:0000313" key="1">
    <source>
        <dbReference type="EMBL" id="MFC4961958.1"/>
    </source>
</evidence>
<reference evidence="2" key="1">
    <citation type="journal article" date="2019" name="Int. J. Syst. Evol. Microbiol.">
        <title>The Global Catalogue of Microorganisms (GCM) 10K type strain sequencing project: providing services to taxonomists for standard genome sequencing and annotation.</title>
        <authorList>
            <consortium name="The Broad Institute Genomics Platform"/>
            <consortium name="The Broad Institute Genome Sequencing Center for Infectious Disease"/>
            <person name="Wu L."/>
            <person name="Ma J."/>
        </authorList>
    </citation>
    <scope>NUCLEOTIDE SEQUENCE [LARGE SCALE GENOMIC DNA]</scope>
    <source>
        <strain evidence="2">CCM 7224</strain>
    </source>
</reference>
<gene>
    <name evidence="1" type="ORF">ACFPFX_37330</name>
</gene>
<proteinExistence type="predicted"/>
<name>A0ABV9UZU7_9ACTN</name>
<keyword evidence="2" id="KW-1185">Reference proteome</keyword>